<keyword evidence="2" id="KW-1185">Reference proteome</keyword>
<accession>A0ABM8W5R0</accession>
<reference evidence="1 2" key="1">
    <citation type="submission" date="2021-06" db="EMBL/GenBank/DDBJ databases">
        <authorList>
            <person name="Kallberg Y."/>
            <person name="Tangrot J."/>
            <person name="Rosling A."/>
        </authorList>
    </citation>
    <scope>NUCLEOTIDE SEQUENCE [LARGE SCALE GENOMIC DNA]</scope>
    <source>
        <strain evidence="1 2">120-4 pot B 10/14</strain>
    </source>
</reference>
<proteinExistence type="predicted"/>
<gene>
    <name evidence="1" type="ORF">GMARGA_LOCUS3679</name>
</gene>
<protein>
    <submittedName>
        <fullName evidence="1">15793_t:CDS:1</fullName>
    </submittedName>
</protein>
<dbReference type="EMBL" id="CAJVQB010001355">
    <property type="protein sequence ID" value="CAG8532268.1"/>
    <property type="molecule type" value="Genomic_DNA"/>
</dbReference>
<evidence type="ECO:0000313" key="2">
    <source>
        <dbReference type="Proteomes" id="UP000789901"/>
    </source>
</evidence>
<comment type="caution">
    <text evidence="1">The sequence shown here is derived from an EMBL/GenBank/DDBJ whole genome shotgun (WGS) entry which is preliminary data.</text>
</comment>
<dbReference type="Proteomes" id="UP000789901">
    <property type="component" value="Unassembled WGS sequence"/>
</dbReference>
<sequence length="51" mass="5764">MVMEYSYEGNLKEYMKKGQQGFIMGDKDLCVYGTLTFDNIAGATRIYGNTP</sequence>
<organism evidence="1 2">
    <name type="scientific">Gigaspora margarita</name>
    <dbReference type="NCBI Taxonomy" id="4874"/>
    <lineage>
        <taxon>Eukaryota</taxon>
        <taxon>Fungi</taxon>
        <taxon>Fungi incertae sedis</taxon>
        <taxon>Mucoromycota</taxon>
        <taxon>Glomeromycotina</taxon>
        <taxon>Glomeromycetes</taxon>
        <taxon>Diversisporales</taxon>
        <taxon>Gigasporaceae</taxon>
        <taxon>Gigaspora</taxon>
    </lineage>
</organism>
<evidence type="ECO:0000313" key="1">
    <source>
        <dbReference type="EMBL" id="CAG8532268.1"/>
    </source>
</evidence>
<name>A0ABM8W5R0_GIGMA</name>